<keyword evidence="7" id="KW-1185">Reference proteome</keyword>
<feature type="compositionally biased region" description="Low complexity" evidence="3">
    <location>
        <begin position="480"/>
        <end position="492"/>
    </location>
</feature>
<name>A0A835DDA5_TETSI</name>
<dbReference type="PROSITE" id="PS50090">
    <property type="entry name" value="MYB_LIKE"/>
    <property type="match status" value="1"/>
</dbReference>
<dbReference type="CDD" id="cd04369">
    <property type="entry name" value="Bromodomain"/>
    <property type="match status" value="1"/>
</dbReference>
<dbReference type="Proteomes" id="UP000655225">
    <property type="component" value="Unassembled WGS sequence"/>
</dbReference>
<feature type="compositionally biased region" description="Basic and acidic residues" evidence="3">
    <location>
        <begin position="193"/>
        <end position="205"/>
    </location>
</feature>
<feature type="compositionally biased region" description="Polar residues" evidence="3">
    <location>
        <begin position="590"/>
        <end position="605"/>
    </location>
</feature>
<feature type="compositionally biased region" description="Basic residues" evidence="3">
    <location>
        <begin position="521"/>
        <end position="545"/>
    </location>
</feature>
<dbReference type="SMART" id="SM00717">
    <property type="entry name" value="SANT"/>
    <property type="match status" value="1"/>
</dbReference>
<keyword evidence="1 2" id="KW-0103">Bromodomain</keyword>
<dbReference type="OrthoDB" id="1742084at2759"/>
<feature type="compositionally biased region" description="Basic and acidic residues" evidence="3">
    <location>
        <begin position="575"/>
        <end position="589"/>
    </location>
</feature>
<feature type="compositionally biased region" description="Low complexity" evidence="3">
    <location>
        <begin position="426"/>
        <end position="435"/>
    </location>
</feature>
<feature type="compositionally biased region" description="Basic and acidic residues" evidence="3">
    <location>
        <begin position="436"/>
        <end position="470"/>
    </location>
</feature>
<feature type="region of interest" description="Disordered" evidence="3">
    <location>
        <begin position="388"/>
        <end position="646"/>
    </location>
</feature>
<feature type="domain" description="Bromo" evidence="4">
    <location>
        <begin position="301"/>
        <end position="372"/>
    </location>
</feature>
<dbReference type="AlphaFoldDB" id="A0A835DDA5"/>
<evidence type="ECO:0000256" key="2">
    <source>
        <dbReference type="PROSITE-ProRule" id="PRU00035"/>
    </source>
</evidence>
<sequence length="646" mass="73073">MAKVAEDTEKETWGTWEELLLTCAVRRHGTKSWDSVAMEIQNRSSSLNLLTAQNCEQKYHDLKCRFMEKDDKIDDREEESETEDRIDRIPWLDELRKLRVAELRREVQQYDVSIVSLQLKVNRLKEQREHSLREENSDEKPDLEKDSNGKYDKKEVDEEQDKSSPASVTGNSVPGEVSDRENQSFNESNSTEPKGENRKTSKPEPLEITTIKPDPVSEESKPAYEGSFNGSSDTIVKGGEEEEMKDSSDVQSSANLSKKKRRMKVISGSSGEEPETDEVSPAIKRISVKSQPLISFLEIIWSHKYGSLFHRRLESQETVHYRNLIRQHIDLETVRTRMEEGRYLGCTRKFFRDMLLLFNNAIVFFPQNSDELIAATELRELVSKELATRTQNLDPSPEEPPPPKPEALHVKPKISVPMIACRKRSSVSAKESSSGVERKEEQRPRDMEEKPVLGRKKPDNPSANVEEKSITKKRTRERSSLGVRSSRTSSKSRSNKNPIVKSSPSSNAEKNLDPTKTDKEKKKKNNTSAIAKKRSAAKFLTRMKRNSPPNGTLLETLKRSVNNSNNGKGGGGRGAEQKRGGSGRKDQVSRKSSAGKQVRGQSSPAKRSVGRPPKKTAAPSAPAKRVRETAETEILATRQPRKRSRR</sequence>
<evidence type="ECO:0000313" key="6">
    <source>
        <dbReference type="EMBL" id="KAF8396064.1"/>
    </source>
</evidence>
<dbReference type="SUPFAM" id="SSF46689">
    <property type="entry name" value="Homeodomain-like"/>
    <property type="match status" value="1"/>
</dbReference>
<dbReference type="Pfam" id="PF00249">
    <property type="entry name" value="Myb_DNA-binding"/>
    <property type="match status" value="1"/>
</dbReference>
<gene>
    <name evidence="6" type="ORF">HHK36_017676</name>
</gene>
<comment type="caution">
    <text evidence="6">The sequence shown here is derived from an EMBL/GenBank/DDBJ whole genome shotgun (WGS) entry which is preliminary data.</text>
</comment>
<evidence type="ECO:0000259" key="5">
    <source>
        <dbReference type="PROSITE" id="PS50090"/>
    </source>
</evidence>
<protein>
    <submittedName>
        <fullName evidence="6">Uncharacterized protein</fullName>
    </submittedName>
</protein>
<feature type="domain" description="Myb-like" evidence="5">
    <location>
        <begin position="5"/>
        <end position="63"/>
    </location>
</feature>
<dbReference type="InterPro" id="IPR001005">
    <property type="entry name" value="SANT/Myb"/>
</dbReference>
<feature type="compositionally biased region" description="Polar residues" evidence="3">
    <location>
        <begin position="163"/>
        <end position="172"/>
    </location>
</feature>
<evidence type="ECO:0000256" key="3">
    <source>
        <dbReference type="SAM" id="MobiDB-lite"/>
    </source>
</evidence>
<dbReference type="Gene3D" id="1.20.920.10">
    <property type="entry name" value="Bromodomain-like"/>
    <property type="match status" value="1"/>
</dbReference>
<dbReference type="InterPro" id="IPR036427">
    <property type="entry name" value="Bromodomain-like_sf"/>
</dbReference>
<dbReference type="PROSITE" id="PS50014">
    <property type="entry name" value="BROMODOMAIN_2"/>
    <property type="match status" value="1"/>
</dbReference>
<dbReference type="EMBL" id="JABCRI010000012">
    <property type="protein sequence ID" value="KAF8396064.1"/>
    <property type="molecule type" value="Genomic_DNA"/>
</dbReference>
<proteinExistence type="predicted"/>
<evidence type="ECO:0000259" key="4">
    <source>
        <dbReference type="PROSITE" id="PS50014"/>
    </source>
</evidence>
<dbReference type="InterPro" id="IPR009057">
    <property type="entry name" value="Homeodomain-like_sf"/>
</dbReference>
<dbReference type="InterPro" id="IPR001487">
    <property type="entry name" value="Bromodomain"/>
</dbReference>
<feature type="region of interest" description="Disordered" evidence="3">
    <location>
        <begin position="126"/>
        <end position="278"/>
    </location>
</feature>
<organism evidence="6 7">
    <name type="scientific">Tetracentron sinense</name>
    <name type="common">Spur-leaf</name>
    <dbReference type="NCBI Taxonomy" id="13715"/>
    <lineage>
        <taxon>Eukaryota</taxon>
        <taxon>Viridiplantae</taxon>
        <taxon>Streptophyta</taxon>
        <taxon>Embryophyta</taxon>
        <taxon>Tracheophyta</taxon>
        <taxon>Spermatophyta</taxon>
        <taxon>Magnoliopsida</taxon>
        <taxon>Trochodendrales</taxon>
        <taxon>Trochodendraceae</taxon>
        <taxon>Tetracentron</taxon>
    </lineage>
</organism>
<dbReference type="SMART" id="SM00297">
    <property type="entry name" value="BROMO"/>
    <property type="match status" value="1"/>
</dbReference>
<dbReference type="Pfam" id="PF00439">
    <property type="entry name" value="Bromodomain"/>
    <property type="match status" value="1"/>
</dbReference>
<dbReference type="CDD" id="cd00167">
    <property type="entry name" value="SANT"/>
    <property type="match status" value="1"/>
</dbReference>
<feature type="compositionally biased region" description="Basic and acidic residues" evidence="3">
    <location>
        <begin position="510"/>
        <end position="520"/>
    </location>
</feature>
<accession>A0A835DDA5</accession>
<dbReference type="PANTHER" id="PTHR37888">
    <property type="entry name" value="DNA-BINDING BROMODOMAIN-CONTAINING PROTEIN"/>
    <property type="match status" value="1"/>
</dbReference>
<evidence type="ECO:0000256" key="1">
    <source>
        <dbReference type="ARBA" id="ARBA00023117"/>
    </source>
</evidence>
<feature type="compositionally biased region" description="Polar residues" evidence="3">
    <location>
        <begin position="495"/>
        <end position="509"/>
    </location>
</feature>
<dbReference type="SUPFAM" id="SSF47370">
    <property type="entry name" value="Bromodomain"/>
    <property type="match status" value="1"/>
</dbReference>
<dbReference type="OMA" id="PIPWLDQ"/>
<feature type="compositionally biased region" description="Polar residues" evidence="3">
    <location>
        <begin position="183"/>
        <end position="192"/>
    </location>
</feature>
<evidence type="ECO:0000313" key="7">
    <source>
        <dbReference type="Proteomes" id="UP000655225"/>
    </source>
</evidence>
<reference evidence="6 7" key="1">
    <citation type="submission" date="2020-04" db="EMBL/GenBank/DDBJ databases">
        <title>Plant Genome Project.</title>
        <authorList>
            <person name="Zhang R.-G."/>
        </authorList>
    </citation>
    <scope>NUCLEOTIDE SEQUENCE [LARGE SCALE GENOMIC DNA]</scope>
    <source>
        <strain evidence="6">YNK0</strain>
        <tissue evidence="6">Leaf</tissue>
    </source>
</reference>
<dbReference type="PANTHER" id="PTHR37888:SF11">
    <property type="entry name" value="DNA-BINDING BROMODOMAIN-CONTAINING PROTEIN"/>
    <property type="match status" value="1"/>
</dbReference>
<dbReference type="Gene3D" id="1.10.10.60">
    <property type="entry name" value="Homeodomain-like"/>
    <property type="match status" value="1"/>
</dbReference>
<feature type="compositionally biased region" description="Basic and acidic residues" evidence="3">
    <location>
        <begin position="126"/>
        <end position="156"/>
    </location>
</feature>